<reference evidence="2" key="1">
    <citation type="submission" date="2017-12" db="EMBL/GenBank/DDBJ databases">
        <title>High-resolution comparative analysis of great ape genomes.</title>
        <authorList>
            <person name="Pollen A."/>
            <person name="Hastie A."/>
            <person name="Hormozdiari F."/>
            <person name="Dougherty M."/>
            <person name="Liu R."/>
            <person name="Chaisson M."/>
            <person name="Hoppe E."/>
            <person name="Hill C."/>
            <person name="Pang A."/>
            <person name="Hillier L."/>
            <person name="Baker C."/>
            <person name="Armstrong J."/>
            <person name="Shendure J."/>
            <person name="Paten B."/>
            <person name="Wilson R."/>
            <person name="Chao H."/>
            <person name="Schneider V."/>
            <person name="Ventura M."/>
            <person name="Kronenberg Z."/>
            <person name="Murali S."/>
            <person name="Gordon D."/>
            <person name="Cantsilieris S."/>
            <person name="Munson K."/>
            <person name="Nelson B."/>
            <person name="Raja A."/>
            <person name="Underwood J."/>
            <person name="Diekhans M."/>
            <person name="Fiddes I."/>
            <person name="Haussler D."/>
            <person name="Eichler E."/>
        </authorList>
    </citation>
    <scope>NUCLEOTIDE SEQUENCE [LARGE SCALE GENOMIC DNA]</scope>
    <source>
        <strain evidence="2">Susie</strain>
    </source>
</reference>
<dbReference type="AlphaFoldDB" id="A0A2J8VPU4"/>
<gene>
    <name evidence="2" type="ORF">CR201_G0017530</name>
</gene>
<feature type="non-terminal residue" evidence="2">
    <location>
        <position position="170"/>
    </location>
</feature>
<name>A0A2J8VPU4_PONAB</name>
<dbReference type="EMBL" id="NDHI03003414">
    <property type="protein sequence ID" value="PNJ59545.1"/>
    <property type="molecule type" value="Genomic_DNA"/>
</dbReference>
<sequence>MSEEARFCFSPGENSKTMSTELFSSTREEGSSGSGPSFRSNQRKMLNLLLERDTSFTVCPDVPRTPVGKFLGDSANLSILSGGTPKRCLDLSNLSSVEITATQLTISADLDETGHLDSSGLQEVHLAGMNHHQHLMKCSPAQLLCSTPNGLDCGHRKRDAMCSSSANKEN</sequence>
<evidence type="ECO:0000256" key="1">
    <source>
        <dbReference type="SAM" id="MobiDB-lite"/>
    </source>
</evidence>
<protein>
    <submittedName>
        <fullName evidence="2">CDC25C isoform 2</fullName>
    </submittedName>
</protein>
<proteinExistence type="predicted"/>
<evidence type="ECO:0000313" key="2">
    <source>
        <dbReference type="EMBL" id="PNJ59545.1"/>
    </source>
</evidence>
<feature type="compositionally biased region" description="Polar residues" evidence="1">
    <location>
        <begin position="12"/>
        <end position="22"/>
    </location>
</feature>
<accession>A0A2J8VPU4</accession>
<organism evidence="2">
    <name type="scientific">Pongo abelii</name>
    <name type="common">Sumatran orangutan</name>
    <name type="synonym">Pongo pygmaeus abelii</name>
    <dbReference type="NCBI Taxonomy" id="9601"/>
    <lineage>
        <taxon>Eukaryota</taxon>
        <taxon>Metazoa</taxon>
        <taxon>Chordata</taxon>
        <taxon>Craniata</taxon>
        <taxon>Vertebrata</taxon>
        <taxon>Euteleostomi</taxon>
        <taxon>Mammalia</taxon>
        <taxon>Eutheria</taxon>
        <taxon>Euarchontoglires</taxon>
        <taxon>Primates</taxon>
        <taxon>Haplorrhini</taxon>
        <taxon>Catarrhini</taxon>
        <taxon>Hominidae</taxon>
        <taxon>Pongo</taxon>
    </lineage>
</organism>
<feature type="region of interest" description="Disordered" evidence="1">
    <location>
        <begin position="1"/>
        <end position="40"/>
    </location>
</feature>
<comment type="caution">
    <text evidence="2">The sequence shown here is derived from an EMBL/GenBank/DDBJ whole genome shotgun (WGS) entry which is preliminary data.</text>
</comment>